<dbReference type="Pfam" id="PF20042">
    <property type="entry name" value="DUF6444"/>
    <property type="match status" value="1"/>
</dbReference>
<feature type="compositionally biased region" description="Polar residues" evidence="1">
    <location>
        <begin position="54"/>
        <end position="67"/>
    </location>
</feature>
<dbReference type="OrthoDB" id="8241751at2"/>
<accession>A0A5C5UUN6</accession>
<proteinExistence type="predicted"/>
<sequence length="94" mass="10665">MSLQISEELIARQTPEAQAIIRLLLARIAEQDQRIAEQDQRIAKLEAELKSLRKTPQNSSLPPSTQHPHAKPVRQKRKKAKRKRGGQPGVLCKK</sequence>
<dbReference type="AlphaFoldDB" id="A0A5C5UUN6"/>
<organism evidence="3 4">
    <name type="scientific">Blastopirellula retiformator</name>
    <dbReference type="NCBI Taxonomy" id="2527970"/>
    <lineage>
        <taxon>Bacteria</taxon>
        <taxon>Pseudomonadati</taxon>
        <taxon>Planctomycetota</taxon>
        <taxon>Planctomycetia</taxon>
        <taxon>Pirellulales</taxon>
        <taxon>Pirellulaceae</taxon>
        <taxon>Blastopirellula</taxon>
    </lineage>
</organism>
<protein>
    <recommendedName>
        <fullName evidence="2">DUF6444 domain-containing protein</fullName>
    </recommendedName>
</protein>
<evidence type="ECO:0000313" key="3">
    <source>
        <dbReference type="EMBL" id="TWT30144.1"/>
    </source>
</evidence>
<keyword evidence="4" id="KW-1185">Reference proteome</keyword>
<evidence type="ECO:0000313" key="4">
    <source>
        <dbReference type="Proteomes" id="UP000318878"/>
    </source>
</evidence>
<feature type="domain" description="DUF6444" evidence="2">
    <location>
        <begin position="15"/>
        <end position="89"/>
    </location>
</feature>
<evidence type="ECO:0000259" key="2">
    <source>
        <dbReference type="Pfam" id="PF20042"/>
    </source>
</evidence>
<reference evidence="3 4" key="1">
    <citation type="submission" date="2019-02" db="EMBL/GenBank/DDBJ databases">
        <title>Deep-cultivation of Planctomycetes and their phenomic and genomic characterization uncovers novel biology.</title>
        <authorList>
            <person name="Wiegand S."/>
            <person name="Jogler M."/>
            <person name="Boedeker C."/>
            <person name="Pinto D."/>
            <person name="Vollmers J."/>
            <person name="Rivas-Marin E."/>
            <person name="Kohn T."/>
            <person name="Peeters S.H."/>
            <person name="Heuer A."/>
            <person name="Rast P."/>
            <person name="Oberbeckmann S."/>
            <person name="Bunk B."/>
            <person name="Jeske O."/>
            <person name="Meyerdierks A."/>
            <person name="Storesund J.E."/>
            <person name="Kallscheuer N."/>
            <person name="Luecker S."/>
            <person name="Lage O.M."/>
            <person name="Pohl T."/>
            <person name="Merkel B.J."/>
            <person name="Hornburger P."/>
            <person name="Mueller R.-W."/>
            <person name="Bruemmer F."/>
            <person name="Labrenz M."/>
            <person name="Spormann A.M."/>
            <person name="Op Den Camp H."/>
            <person name="Overmann J."/>
            <person name="Amann R."/>
            <person name="Jetten M.S.M."/>
            <person name="Mascher T."/>
            <person name="Medema M.H."/>
            <person name="Devos D.P."/>
            <person name="Kaster A.-K."/>
            <person name="Ovreas L."/>
            <person name="Rohde M."/>
            <person name="Galperin M.Y."/>
            <person name="Jogler C."/>
        </authorList>
    </citation>
    <scope>NUCLEOTIDE SEQUENCE [LARGE SCALE GENOMIC DNA]</scope>
    <source>
        <strain evidence="3 4">Enr8</strain>
    </source>
</reference>
<dbReference type="RefSeq" id="WP_146436477.1">
    <property type="nucleotide sequence ID" value="NZ_SJPF01000006.1"/>
</dbReference>
<gene>
    <name evidence="3" type="ORF">Enr8_48030</name>
</gene>
<evidence type="ECO:0000256" key="1">
    <source>
        <dbReference type="SAM" id="MobiDB-lite"/>
    </source>
</evidence>
<feature type="compositionally biased region" description="Basic residues" evidence="1">
    <location>
        <begin position="68"/>
        <end position="85"/>
    </location>
</feature>
<dbReference type="InterPro" id="IPR045618">
    <property type="entry name" value="DUF6444"/>
</dbReference>
<name>A0A5C5UUN6_9BACT</name>
<comment type="caution">
    <text evidence="3">The sequence shown here is derived from an EMBL/GenBank/DDBJ whole genome shotgun (WGS) entry which is preliminary data.</text>
</comment>
<dbReference type="Proteomes" id="UP000318878">
    <property type="component" value="Unassembled WGS sequence"/>
</dbReference>
<feature type="region of interest" description="Disordered" evidence="1">
    <location>
        <begin position="48"/>
        <end position="94"/>
    </location>
</feature>
<dbReference type="EMBL" id="SJPF01000006">
    <property type="protein sequence ID" value="TWT30144.1"/>
    <property type="molecule type" value="Genomic_DNA"/>
</dbReference>